<organism evidence="3 4">
    <name type="scientific">Segniliparus rugosus (strain ATCC BAA-974 / DSM 45345 / CCUG 50838 / CIP 108380 / JCM 13579 / CDC 945)</name>
    <dbReference type="NCBI Taxonomy" id="679197"/>
    <lineage>
        <taxon>Bacteria</taxon>
        <taxon>Bacillati</taxon>
        <taxon>Actinomycetota</taxon>
        <taxon>Actinomycetes</taxon>
        <taxon>Mycobacteriales</taxon>
        <taxon>Segniliparaceae</taxon>
        <taxon>Segniliparus</taxon>
    </lineage>
</organism>
<accession>E5XRT4</accession>
<dbReference type="OrthoDB" id="4216082at2"/>
<feature type="region of interest" description="Disordered" evidence="2">
    <location>
        <begin position="1"/>
        <end position="30"/>
    </location>
</feature>
<keyword evidence="1" id="KW-0175">Coiled coil</keyword>
<evidence type="ECO:0000313" key="4">
    <source>
        <dbReference type="Proteomes" id="UP000004816"/>
    </source>
</evidence>
<feature type="coiled-coil region" evidence="1">
    <location>
        <begin position="35"/>
        <end position="76"/>
    </location>
</feature>
<proteinExistence type="predicted"/>
<dbReference type="RefSeq" id="WP_007470337.1">
    <property type="nucleotide sequence ID" value="NZ_KI391953.1"/>
</dbReference>
<dbReference type="EMBL" id="ACZI02000002">
    <property type="protein sequence ID" value="EFV12949.1"/>
    <property type="molecule type" value="Genomic_DNA"/>
</dbReference>
<dbReference type="AlphaFoldDB" id="E5XRT4"/>
<sequence length="165" mass="17545">MSEQTTPTDNTDTVQAQEATPQVEQKPQTYSAKYVSDLRQEAANYRVQLRDAEASRRELEDQLAALASGKSQAEAASKAVQADFDRVVTAIQAGVPHDHVFAFAKTLQGSNAEEFAAHAEELKSMFGFSAAPAAATDRSQGLSSGSTSADPASMFAAFVNSQLAK</sequence>
<evidence type="ECO:0000313" key="3">
    <source>
        <dbReference type="EMBL" id="EFV12949.1"/>
    </source>
</evidence>
<dbReference type="STRING" id="679197.HMPREF9336_02206"/>
<name>E5XRT4_SEGRC</name>
<protein>
    <recommendedName>
        <fullName evidence="5">Scaffolding protein</fullName>
    </recommendedName>
</protein>
<reference evidence="3 4" key="1">
    <citation type="journal article" date="2011" name="Stand. Genomic Sci.">
        <title>High quality draft genome sequence of Segniliparus rugosus CDC 945(T)= (ATCC BAA-974(T)).</title>
        <authorList>
            <person name="Earl A.M."/>
            <person name="Desjardins C.A."/>
            <person name="Fitzgerald M.G."/>
            <person name="Arachchi H.M."/>
            <person name="Zeng Q."/>
            <person name="Mehta T."/>
            <person name="Griggs A."/>
            <person name="Birren B.W."/>
            <person name="Toney N.C."/>
            <person name="Carr J."/>
            <person name="Posey J."/>
            <person name="Butler W.R."/>
        </authorList>
    </citation>
    <scope>NUCLEOTIDE SEQUENCE [LARGE SCALE GENOMIC DNA]</scope>
    <source>
        <strain evidence="4">ATCC BAA-974 / DSM 45345 / CCUG 50838 / CIP 108380 / JCM 13579 / CDC 945</strain>
    </source>
</reference>
<dbReference type="HOGENOM" id="CLU_1609651_0_0_11"/>
<gene>
    <name evidence="3" type="ORF">HMPREF9336_02206</name>
</gene>
<keyword evidence="4" id="KW-1185">Reference proteome</keyword>
<comment type="caution">
    <text evidence="3">The sequence shown here is derived from an EMBL/GenBank/DDBJ whole genome shotgun (WGS) entry which is preliminary data.</text>
</comment>
<evidence type="ECO:0000256" key="1">
    <source>
        <dbReference type="SAM" id="Coils"/>
    </source>
</evidence>
<evidence type="ECO:0000256" key="2">
    <source>
        <dbReference type="SAM" id="MobiDB-lite"/>
    </source>
</evidence>
<evidence type="ECO:0008006" key="5">
    <source>
        <dbReference type="Google" id="ProtNLM"/>
    </source>
</evidence>
<dbReference type="Proteomes" id="UP000004816">
    <property type="component" value="Unassembled WGS sequence"/>
</dbReference>